<proteinExistence type="predicted"/>
<evidence type="ECO:0000313" key="2">
    <source>
        <dbReference type="Proteomes" id="UP001497700"/>
    </source>
</evidence>
<reference evidence="1 2" key="1">
    <citation type="journal article" date="2022" name="New Phytol.">
        <title>Ecological generalism drives hyperdiversity of secondary metabolite gene clusters in xylarialean endophytes.</title>
        <authorList>
            <person name="Franco M.E.E."/>
            <person name="Wisecaver J.H."/>
            <person name="Arnold A.E."/>
            <person name="Ju Y.M."/>
            <person name="Slot J.C."/>
            <person name="Ahrendt S."/>
            <person name="Moore L.P."/>
            <person name="Eastman K.E."/>
            <person name="Scott K."/>
            <person name="Konkel Z."/>
            <person name="Mondo S.J."/>
            <person name="Kuo A."/>
            <person name="Hayes R.D."/>
            <person name="Haridas S."/>
            <person name="Andreopoulos B."/>
            <person name="Riley R."/>
            <person name="LaButti K."/>
            <person name="Pangilinan J."/>
            <person name="Lipzen A."/>
            <person name="Amirebrahimi M."/>
            <person name="Yan J."/>
            <person name="Adam C."/>
            <person name="Keymanesh K."/>
            <person name="Ng V."/>
            <person name="Louie K."/>
            <person name="Northen T."/>
            <person name="Drula E."/>
            <person name="Henrissat B."/>
            <person name="Hsieh H.M."/>
            <person name="Youens-Clark K."/>
            <person name="Lutzoni F."/>
            <person name="Miadlikowska J."/>
            <person name="Eastwood D.C."/>
            <person name="Hamelin R.C."/>
            <person name="Grigoriev I.V."/>
            <person name="U'Ren J.M."/>
        </authorList>
    </citation>
    <scope>NUCLEOTIDE SEQUENCE [LARGE SCALE GENOMIC DNA]</scope>
    <source>
        <strain evidence="1 2">CBS 119005</strain>
    </source>
</reference>
<accession>A0ACB9YLQ3</accession>
<dbReference type="EMBL" id="MU393598">
    <property type="protein sequence ID" value="KAI4860132.1"/>
    <property type="molecule type" value="Genomic_DNA"/>
</dbReference>
<comment type="caution">
    <text evidence="1">The sequence shown here is derived from an EMBL/GenBank/DDBJ whole genome shotgun (WGS) entry which is preliminary data.</text>
</comment>
<gene>
    <name evidence="1" type="ORF">F4820DRAFT_453209</name>
</gene>
<name>A0ACB9YLQ3_9PEZI</name>
<sequence>MDSSAPKRRKTSPASSVPVGVSSAPPTSDGSARRSTRRRVPSFASPTKASLARSNPDILERRNASRPSDLIDAPAASEAGSPMADESDAFLRGESIAEQTEGGAETTNRDAQLTQYSSTGQPRSPTRHARGAMASKPRRTPNRPSPRPLPPPSADEEELINPFRGRVLRRSPPPDAPLQEEPELPPTPTQKGISDPASVHTSPMGIHNTPTKRPRRSKALAERIKSSPLKQPPLRPPDQVREFAREDSPSQTAKQRLRAQPQSRKRKRKVYPARHVEEIDPLAERKGVRDALLAEVARLKADVELATRENNDTYQLHREKKPSSTQRRPEDEDGLLDLLRRHALPPEKEVALDPMQDWIEVAMNPISLLPFGKTNGLLPSLFAPQQENADERAEQPPPSHHPVPMTMSEELPYLQVFTPLTFTSAVSILPRNDPASAGPVMQKHIISASSTVPGLFAARIEMTVNTKSLSIAELSVPHLEPSAVSELGPFVEMIMRDSGTSALRRNISVMTWAMSEWLRVAMRRARFWCTVERDLLSKEGLARCARGRRKCIKRKRVGRPSSTEEDSDDGGNRPSAQADQAPFAKADTLPHLGRTFLDLELSNMDGPEESPSVRIQWHIKFDWTGEAQSKLGLLIEVPAKWHGHDVRGSLTNIPDMFGKLVQEDRDPMEALRTVIALLVGEN</sequence>
<keyword evidence="2" id="KW-1185">Reference proteome</keyword>
<organism evidence="1 2">
    <name type="scientific">Hypoxylon rubiginosum</name>
    <dbReference type="NCBI Taxonomy" id="110542"/>
    <lineage>
        <taxon>Eukaryota</taxon>
        <taxon>Fungi</taxon>
        <taxon>Dikarya</taxon>
        <taxon>Ascomycota</taxon>
        <taxon>Pezizomycotina</taxon>
        <taxon>Sordariomycetes</taxon>
        <taxon>Xylariomycetidae</taxon>
        <taxon>Xylariales</taxon>
        <taxon>Hypoxylaceae</taxon>
        <taxon>Hypoxylon</taxon>
    </lineage>
</organism>
<dbReference type="Proteomes" id="UP001497700">
    <property type="component" value="Unassembled WGS sequence"/>
</dbReference>
<protein>
    <submittedName>
        <fullName evidence="1">Uncharacterized protein</fullName>
    </submittedName>
</protein>
<evidence type="ECO:0000313" key="1">
    <source>
        <dbReference type="EMBL" id="KAI4860132.1"/>
    </source>
</evidence>